<name>A0A1R1RJB1_9BACI</name>
<dbReference type="Pfam" id="PF01596">
    <property type="entry name" value="Methyltransf_3"/>
    <property type="match status" value="1"/>
</dbReference>
<feature type="binding site" evidence="4">
    <location>
        <position position="68"/>
    </location>
    <ligand>
        <name>S-adenosyl-L-methionine</name>
        <dbReference type="ChEBI" id="CHEBI:59789"/>
    </ligand>
</feature>
<feature type="binding site" evidence="4">
    <location>
        <position position="160"/>
    </location>
    <ligand>
        <name>Mg(2+)</name>
        <dbReference type="ChEBI" id="CHEBI:18420"/>
    </ligand>
</feature>
<dbReference type="GO" id="GO:0016300">
    <property type="term" value="F:tRNA (uridine) methyltransferase activity"/>
    <property type="evidence" value="ECO:0007669"/>
    <property type="project" value="UniProtKB-UniRule"/>
</dbReference>
<keyword evidence="3 4" id="KW-0949">S-adenosyl-L-methionine</keyword>
<gene>
    <name evidence="4" type="primary">trmR</name>
    <name evidence="5" type="ORF">BW143_07060</name>
</gene>
<dbReference type="GO" id="GO:0008171">
    <property type="term" value="F:O-methyltransferase activity"/>
    <property type="evidence" value="ECO:0007669"/>
    <property type="project" value="InterPro"/>
</dbReference>
<reference evidence="5 6" key="1">
    <citation type="submission" date="2017-01" db="EMBL/GenBank/DDBJ databases">
        <title>Bacillus phylogenomics.</title>
        <authorList>
            <person name="Dunlap C."/>
        </authorList>
    </citation>
    <scope>NUCLEOTIDE SEQUENCE [LARGE SCALE GENOMIC DNA]</scope>
    <source>
        <strain evidence="5 6">NRRL B-41282</strain>
    </source>
</reference>
<keyword evidence="4" id="KW-0479">Metal-binding</keyword>
<organism evidence="5 6">
    <name type="scientific">Bacillus swezeyi</name>
    <dbReference type="NCBI Taxonomy" id="1925020"/>
    <lineage>
        <taxon>Bacteria</taxon>
        <taxon>Bacillati</taxon>
        <taxon>Bacillota</taxon>
        <taxon>Bacilli</taxon>
        <taxon>Bacillales</taxon>
        <taxon>Bacillaceae</taxon>
        <taxon>Bacillus</taxon>
    </lineage>
</organism>
<dbReference type="InterPro" id="IPR029063">
    <property type="entry name" value="SAM-dependent_MTases_sf"/>
</dbReference>
<keyword evidence="6" id="KW-1185">Reference proteome</keyword>
<dbReference type="CDD" id="cd02440">
    <property type="entry name" value="AdoMet_MTases"/>
    <property type="match status" value="1"/>
</dbReference>
<comment type="function">
    <text evidence="4">Catalyzes the methylation of 5-hydroxyuridine (ho5U) to form 5-methoxyuridine (mo5U) at position 34 in tRNAs.</text>
</comment>
<dbReference type="EC" id="2.1.1.-" evidence="4"/>
<comment type="caution">
    <text evidence="5">The sequence shown here is derived from an EMBL/GenBank/DDBJ whole genome shotgun (WGS) entry which is preliminary data.</text>
</comment>
<accession>A0A1R1QSJ3</accession>
<comment type="subunit">
    <text evidence="4">Homodimer.</text>
</comment>
<feature type="binding site" evidence="4">
    <location>
        <position position="133"/>
    </location>
    <ligand>
        <name>Mg(2+)</name>
        <dbReference type="ChEBI" id="CHEBI:18420"/>
    </ligand>
</feature>
<dbReference type="PROSITE" id="PS51682">
    <property type="entry name" value="SAM_OMT_I"/>
    <property type="match status" value="1"/>
</dbReference>
<dbReference type="EMBL" id="MTJL01000010">
    <property type="protein sequence ID" value="OMI07629.1"/>
    <property type="molecule type" value="Genomic_DNA"/>
</dbReference>
<comment type="catalytic activity">
    <reaction evidence="4">
        <text>5-hydroxyuridine(34) in tRNA + S-adenosyl-L-methionine = 5-methoxyuridine(34) in tRNA + S-adenosyl-L-homocysteine + H(+)</text>
        <dbReference type="Rhea" id="RHEA:60524"/>
        <dbReference type="Rhea" id="RHEA-COMP:13381"/>
        <dbReference type="Rhea" id="RHEA-COMP:15591"/>
        <dbReference type="ChEBI" id="CHEBI:15378"/>
        <dbReference type="ChEBI" id="CHEBI:57856"/>
        <dbReference type="ChEBI" id="CHEBI:59789"/>
        <dbReference type="ChEBI" id="CHEBI:136877"/>
        <dbReference type="ChEBI" id="CHEBI:143860"/>
    </reaction>
</comment>
<dbReference type="InterPro" id="IPR002935">
    <property type="entry name" value="SAM_O-MeTrfase"/>
</dbReference>
<dbReference type="RefSeq" id="WP_076763427.1">
    <property type="nucleotide sequence ID" value="NZ_CP133085.1"/>
</dbReference>
<feature type="binding site" evidence="4">
    <location>
        <position position="38"/>
    </location>
    <ligand>
        <name>S-adenosyl-L-methionine</name>
        <dbReference type="ChEBI" id="CHEBI:59789"/>
    </ligand>
</feature>
<feature type="binding site" evidence="4">
    <location>
        <position position="85"/>
    </location>
    <ligand>
        <name>S-adenosyl-L-methionine</name>
        <dbReference type="ChEBI" id="CHEBI:59789"/>
    </ligand>
</feature>
<keyword evidence="1 4" id="KW-0489">Methyltransferase</keyword>
<dbReference type="PANTHER" id="PTHR10509">
    <property type="entry name" value="O-METHYLTRANSFERASE-RELATED"/>
    <property type="match status" value="1"/>
</dbReference>
<proteinExistence type="inferred from homology"/>
<keyword evidence="4" id="KW-0819">tRNA processing</keyword>
<feature type="binding site" evidence="4">
    <location>
        <position position="133"/>
    </location>
    <ligand>
        <name>S-adenosyl-L-methionine</name>
        <dbReference type="ChEBI" id="CHEBI:59789"/>
    </ligand>
</feature>
<keyword evidence="4" id="KW-0460">Magnesium</keyword>
<dbReference type="InterPro" id="IPR050362">
    <property type="entry name" value="Cation-dep_OMT"/>
</dbReference>
<dbReference type="OrthoDB" id="9799672at2"/>
<dbReference type="GeneID" id="92790821"/>
<dbReference type="HAMAP" id="MF_02217">
    <property type="entry name" value="TrmR_methyltr"/>
    <property type="match status" value="1"/>
</dbReference>
<evidence type="ECO:0000313" key="5">
    <source>
        <dbReference type="EMBL" id="OMI07629.1"/>
    </source>
</evidence>
<evidence type="ECO:0000256" key="3">
    <source>
        <dbReference type="ARBA" id="ARBA00022691"/>
    </source>
</evidence>
<dbReference type="Proteomes" id="UP000187367">
    <property type="component" value="Unassembled WGS sequence"/>
</dbReference>
<sequence>MKIGHQELTGYLEQLIKPRPPEIMKLEAYAEEHGVPIMEPTGIEALLQLLSLKNPKKILEIGTAIGYSSIRMALALPEAEIFTIERDERRYQEAIKNIQSFQLENRIHVFFGDALSESDAVHSMAPYDALFIDAAKGQYQKFFTIYEKMLAEGGIIFTDNVLFKGLVAGDYNQIENKRIKKLVSKIDHYNHWLMEHPDYQTAILPIGDGLAVSKKEVKGYEKT</sequence>
<comment type="similarity">
    <text evidence="4">Belongs to the class I-like SAM-binding methyltransferase superfamily. Cation-dependent O-methyltransferase family.</text>
</comment>
<dbReference type="Gene3D" id="3.40.50.150">
    <property type="entry name" value="Vaccinia Virus protein VP39"/>
    <property type="match status" value="1"/>
</dbReference>
<dbReference type="SUPFAM" id="SSF53335">
    <property type="entry name" value="S-adenosyl-L-methionine-dependent methyltransferases"/>
    <property type="match status" value="1"/>
</dbReference>
<evidence type="ECO:0000256" key="4">
    <source>
        <dbReference type="HAMAP-Rule" id="MF_02217"/>
    </source>
</evidence>
<protein>
    <recommendedName>
        <fullName evidence="4">tRNA 5-hydroxyuridine methyltransferase</fullName>
        <ecNumber evidence="4">2.1.1.-</ecNumber>
    </recommendedName>
    <alternativeName>
        <fullName evidence="4">ho5U methyltransferase</fullName>
    </alternativeName>
</protein>
<dbReference type="GO" id="GO:0008757">
    <property type="term" value="F:S-adenosylmethionine-dependent methyltransferase activity"/>
    <property type="evidence" value="ECO:0007669"/>
    <property type="project" value="TreeGrafter"/>
</dbReference>
<dbReference type="GO" id="GO:0030488">
    <property type="term" value="P:tRNA methylation"/>
    <property type="evidence" value="ECO:0007669"/>
    <property type="project" value="UniProtKB-UniRule"/>
</dbReference>
<accession>A0A1R1RJB1</accession>
<dbReference type="GO" id="GO:0000287">
    <property type="term" value="F:magnesium ion binding"/>
    <property type="evidence" value="ECO:0007669"/>
    <property type="project" value="UniProtKB-UniRule"/>
</dbReference>
<dbReference type="AlphaFoldDB" id="A0A1R1RJB1"/>
<evidence type="ECO:0000256" key="2">
    <source>
        <dbReference type="ARBA" id="ARBA00022679"/>
    </source>
</evidence>
<dbReference type="PANTHER" id="PTHR10509:SF14">
    <property type="entry name" value="CAFFEOYL-COA O-METHYLTRANSFERASE 3-RELATED"/>
    <property type="match status" value="1"/>
</dbReference>
<feature type="binding site" evidence="4">
    <location>
        <position position="159"/>
    </location>
    <ligand>
        <name>Mg(2+)</name>
        <dbReference type="ChEBI" id="CHEBI:18420"/>
    </ligand>
</feature>
<keyword evidence="2 4" id="KW-0808">Transferase</keyword>
<dbReference type="InterPro" id="IPR043675">
    <property type="entry name" value="TrmR_methyltr"/>
</dbReference>
<evidence type="ECO:0000256" key="1">
    <source>
        <dbReference type="ARBA" id="ARBA00022603"/>
    </source>
</evidence>
<feature type="binding site" evidence="4">
    <location>
        <begin position="113"/>
        <end position="114"/>
    </location>
    <ligand>
        <name>S-adenosyl-L-methionine</name>
        <dbReference type="ChEBI" id="CHEBI:59789"/>
    </ligand>
</feature>
<evidence type="ECO:0000313" key="6">
    <source>
        <dbReference type="Proteomes" id="UP000187367"/>
    </source>
</evidence>